<gene>
    <name evidence="1" type="ORF">MSG28_002655</name>
</gene>
<sequence>MNVCICTGHLSGDLDIQHRKPGKKTGPKEGLGLRNESTPSVQIVRSLLPVVELKNMFGPGASPAAAAACSLRSLGSRAVGSQFYLTLLLASLVVVPKSKSFLKYIISHHQKFSKSLRVDNAGFPITLPADCLGRELCLTKPIDYPSDAVDRVARQIQSRPKRHYEQATENFDERNSCTSSLKYNKYYGCQKKNYQRVGLTSVEKNLKQSNNLNEN</sequence>
<dbReference type="Proteomes" id="UP001064048">
    <property type="component" value="Chromosome 4"/>
</dbReference>
<proteinExistence type="predicted"/>
<evidence type="ECO:0000313" key="1">
    <source>
        <dbReference type="EMBL" id="KAI8423998.1"/>
    </source>
</evidence>
<comment type="caution">
    <text evidence="1">The sequence shown here is derived from an EMBL/GenBank/DDBJ whole genome shotgun (WGS) entry which is preliminary data.</text>
</comment>
<keyword evidence="2" id="KW-1185">Reference proteome</keyword>
<reference evidence="1 2" key="1">
    <citation type="journal article" date="2022" name="Genome Biol. Evol.">
        <title>The Spruce Budworm Genome: Reconstructing the Evolutionary History of Antifreeze Proteins.</title>
        <authorList>
            <person name="Beliveau C."/>
            <person name="Gagne P."/>
            <person name="Picq S."/>
            <person name="Vernygora O."/>
            <person name="Keeling C.I."/>
            <person name="Pinkney K."/>
            <person name="Doucet D."/>
            <person name="Wen F."/>
            <person name="Johnston J.S."/>
            <person name="Maaroufi H."/>
            <person name="Boyle B."/>
            <person name="Laroche J."/>
            <person name="Dewar K."/>
            <person name="Juretic N."/>
            <person name="Blackburn G."/>
            <person name="Nisole A."/>
            <person name="Brunet B."/>
            <person name="Brandao M."/>
            <person name="Lumley L."/>
            <person name="Duan J."/>
            <person name="Quan G."/>
            <person name="Lucarotti C.J."/>
            <person name="Roe A.D."/>
            <person name="Sperling F.A.H."/>
            <person name="Levesque R.C."/>
            <person name="Cusson M."/>
        </authorList>
    </citation>
    <scope>NUCLEOTIDE SEQUENCE [LARGE SCALE GENOMIC DNA]</scope>
    <source>
        <strain evidence="1">Glfc:IPQL:Cfum</strain>
    </source>
</reference>
<evidence type="ECO:0000313" key="2">
    <source>
        <dbReference type="Proteomes" id="UP001064048"/>
    </source>
</evidence>
<name>A0ACC0JIM0_CHOFU</name>
<organism evidence="1 2">
    <name type="scientific">Choristoneura fumiferana</name>
    <name type="common">Spruce budworm moth</name>
    <name type="synonym">Archips fumiferana</name>
    <dbReference type="NCBI Taxonomy" id="7141"/>
    <lineage>
        <taxon>Eukaryota</taxon>
        <taxon>Metazoa</taxon>
        <taxon>Ecdysozoa</taxon>
        <taxon>Arthropoda</taxon>
        <taxon>Hexapoda</taxon>
        <taxon>Insecta</taxon>
        <taxon>Pterygota</taxon>
        <taxon>Neoptera</taxon>
        <taxon>Endopterygota</taxon>
        <taxon>Lepidoptera</taxon>
        <taxon>Glossata</taxon>
        <taxon>Ditrysia</taxon>
        <taxon>Tortricoidea</taxon>
        <taxon>Tortricidae</taxon>
        <taxon>Tortricinae</taxon>
        <taxon>Choristoneura</taxon>
    </lineage>
</organism>
<accession>A0ACC0JIM0</accession>
<dbReference type="EMBL" id="CM046104">
    <property type="protein sequence ID" value="KAI8423998.1"/>
    <property type="molecule type" value="Genomic_DNA"/>
</dbReference>
<protein>
    <submittedName>
        <fullName evidence="1">Uncharacterized protein</fullName>
    </submittedName>
</protein>